<reference evidence="3" key="2">
    <citation type="submission" date="2019-09" db="UniProtKB">
        <authorList>
            <consortium name="WormBaseParasite"/>
        </authorList>
    </citation>
    <scope>IDENTIFICATION</scope>
</reference>
<sequence length="251" mass="28293">MRHSAAATVEYIGEQQVVGNKFLSDPSQNHVCTPISTAEDKAERVAYKKNQEVRSDPSLASVPSVEIWETMVQECLENPSVGSSAEREEVTANLFRHGHESRRRAITRSKAVHKDRSISWNNIPREFAFLPDGSRFLQLMTADVHIYYSCTTIKKAYENGLFALVADGVHKILPTPLGDQAQLYTVHGVCSNGHEIPLLYALTRAQRESTYELVFSCLERELRSLGPQCVRRFVVDFERAASNAAKRHFLE</sequence>
<organism evidence="2 3">
    <name type="scientific">Heligmosomoides polygyrus</name>
    <name type="common">Parasitic roundworm</name>
    <dbReference type="NCBI Taxonomy" id="6339"/>
    <lineage>
        <taxon>Eukaryota</taxon>
        <taxon>Metazoa</taxon>
        <taxon>Ecdysozoa</taxon>
        <taxon>Nematoda</taxon>
        <taxon>Chromadorea</taxon>
        <taxon>Rhabditida</taxon>
        <taxon>Rhabditina</taxon>
        <taxon>Rhabditomorpha</taxon>
        <taxon>Strongyloidea</taxon>
        <taxon>Heligmosomidae</taxon>
        <taxon>Heligmosomoides</taxon>
    </lineage>
</organism>
<accession>A0A183GDX5</accession>
<dbReference type="WBParaSite" id="HPBE_0002047901-mRNA-1">
    <property type="protein sequence ID" value="HPBE_0002047901-mRNA-1"/>
    <property type="gene ID" value="HPBE_0002047901"/>
</dbReference>
<dbReference type="EMBL" id="UZAH01032184">
    <property type="protein sequence ID" value="VDP20184.1"/>
    <property type="molecule type" value="Genomic_DNA"/>
</dbReference>
<reference evidence="1 2" key="1">
    <citation type="submission" date="2018-11" db="EMBL/GenBank/DDBJ databases">
        <authorList>
            <consortium name="Pathogen Informatics"/>
        </authorList>
    </citation>
    <scope>NUCLEOTIDE SEQUENCE [LARGE SCALE GENOMIC DNA]</scope>
</reference>
<proteinExistence type="predicted"/>
<protein>
    <submittedName>
        <fullName evidence="3">MULE domain-containing protein</fullName>
    </submittedName>
</protein>
<evidence type="ECO:0000313" key="2">
    <source>
        <dbReference type="Proteomes" id="UP000050761"/>
    </source>
</evidence>
<dbReference type="AlphaFoldDB" id="A0A183GDX5"/>
<dbReference type="OrthoDB" id="5869304at2759"/>
<dbReference type="Proteomes" id="UP000050761">
    <property type="component" value="Unassembled WGS sequence"/>
</dbReference>
<keyword evidence="2" id="KW-1185">Reference proteome</keyword>
<evidence type="ECO:0000313" key="3">
    <source>
        <dbReference type="WBParaSite" id="HPBE_0002047901-mRNA-1"/>
    </source>
</evidence>
<evidence type="ECO:0000313" key="1">
    <source>
        <dbReference type="EMBL" id="VDP20184.1"/>
    </source>
</evidence>
<gene>
    <name evidence="1" type="ORF">HPBE_LOCUS20478</name>
</gene>
<name>A0A183GDX5_HELPZ</name>
<accession>A0A3P8CKZ9</accession>